<dbReference type="RefSeq" id="WP_114770548.1">
    <property type="nucleotide sequence ID" value="NZ_QQBB01000005.1"/>
</dbReference>
<dbReference type="PANTHER" id="PTHR36109">
    <property type="entry name" value="MEMBRANE PROTEIN-RELATED"/>
    <property type="match status" value="1"/>
</dbReference>
<sequence>MTHRTINALFDDYDHAAEAIRRLEASEIPHLDISLVAGNLGGAYSQHANRFFEDEDEDGDSAGTGATIGTLAGGGAGLLAGLGMLAIPGIGPVVAAGWLVSTLVGAGAGAAVGGLVGALADRGVSEEEAHRYEEGIRRGGVLVTVGVDQGDTDRVRTILDEAGRVEVEDREEAWRSEGWAPPIGAAASTTTGLTTDLMPNPLDDEETPTEVEVETERLRRIGGTDRDRR</sequence>
<dbReference type="EMBL" id="QQBB01000005">
    <property type="protein sequence ID" value="RDI58519.1"/>
    <property type="molecule type" value="Genomic_DNA"/>
</dbReference>
<name>A0A370HJ16_9HYPH</name>
<evidence type="ECO:0000313" key="2">
    <source>
        <dbReference type="EMBL" id="RDI58519.1"/>
    </source>
</evidence>
<comment type="caution">
    <text evidence="2">The sequence shown here is derived from an EMBL/GenBank/DDBJ whole genome shotgun (WGS) entry which is preliminary data.</text>
</comment>
<feature type="compositionally biased region" description="Acidic residues" evidence="1">
    <location>
        <begin position="202"/>
        <end position="213"/>
    </location>
</feature>
<organism evidence="2 3">
    <name type="scientific">Microvirga subterranea</name>
    <dbReference type="NCBI Taxonomy" id="186651"/>
    <lineage>
        <taxon>Bacteria</taxon>
        <taxon>Pseudomonadati</taxon>
        <taxon>Pseudomonadota</taxon>
        <taxon>Alphaproteobacteria</taxon>
        <taxon>Hyphomicrobiales</taxon>
        <taxon>Methylobacteriaceae</taxon>
        <taxon>Microvirga</taxon>
    </lineage>
</organism>
<reference evidence="2 3" key="1">
    <citation type="submission" date="2018-07" db="EMBL/GenBank/DDBJ databases">
        <title>Genomic Encyclopedia of Type Strains, Phase IV (KMG-IV): sequencing the most valuable type-strain genomes for metagenomic binning, comparative biology and taxonomic classification.</title>
        <authorList>
            <person name="Goeker M."/>
        </authorList>
    </citation>
    <scope>NUCLEOTIDE SEQUENCE [LARGE SCALE GENOMIC DNA]</scope>
    <source>
        <strain evidence="2 3">DSM 14364</strain>
    </source>
</reference>
<evidence type="ECO:0000256" key="1">
    <source>
        <dbReference type="SAM" id="MobiDB-lite"/>
    </source>
</evidence>
<dbReference type="InterPro" id="IPR052948">
    <property type="entry name" value="Low_temp-induced_all0457"/>
</dbReference>
<feature type="region of interest" description="Disordered" evidence="1">
    <location>
        <begin position="181"/>
        <end position="229"/>
    </location>
</feature>
<feature type="compositionally biased region" description="Low complexity" evidence="1">
    <location>
        <begin position="184"/>
        <end position="195"/>
    </location>
</feature>
<gene>
    <name evidence="2" type="ORF">DES45_10540</name>
</gene>
<dbReference type="OrthoDB" id="8455189at2"/>
<dbReference type="PANTHER" id="PTHR36109:SF2">
    <property type="entry name" value="MEMBRANE PROTEIN"/>
    <property type="match status" value="1"/>
</dbReference>
<protein>
    <recommendedName>
        <fullName evidence="4">Heat induced stress protein YflT</fullName>
    </recommendedName>
</protein>
<evidence type="ECO:0008006" key="4">
    <source>
        <dbReference type="Google" id="ProtNLM"/>
    </source>
</evidence>
<accession>A0A370HJ16</accession>
<proteinExistence type="predicted"/>
<dbReference type="Proteomes" id="UP000254925">
    <property type="component" value="Unassembled WGS sequence"/>
</dbReference>
<dbReference type="AlphaFoldDB" id="A0A370HJ16"/>
<keyword evidence="3" id="KW-1185">Reference proteome</keyword>
<feature type="compositionally biased region" description="Basic and acidic residues" evidence="1">
    <location>
        <begin position="214"/>
        <end position="229"/>
    </location>
</feature>
<evidence type="ECO:0000313" key="3">
    <source>
        <dbReference type="Proteomes" id="UP000254925"/>
    </source>
</evidence>